<dbReference type="Pfam" id="PF12937">
    <property type="entry name" value="F-box-like"/>
    <property type="match status" value="1"/>
</dbReference>
<sequence>MPSLWTLKSLVIFLNAGKRSKLKEFRNSPRRYHKRSDGQTMLPNEIWSLICSDLSPFDLLNLRRVNRQLNDIVTDRLKALFYLDLLRCDTEQLANEEYEDEDFHQLKKTNIYLHLDERSAVIMVDDRWTSKDVYSLWDMIQFFAPFVRCLTIDVALAEMIVAALSSVKLSRWYAFQCYVDTIGQQGQEELHMKCSKQTNHKRVLFPQMTEFTLRALPSDLAHLSRLSDYGVQKEAIFSNDCIQLVRCTLLEPVGTKMPGEKTICTRFGAKRPHQHLRAFKEWIGAENLKEKYMQQYTA</sequence>
<dbReference type="AlphaFoldDB" id="A0A811LAE0"/>
<evidence type="ECO:0000313" key="2">
    <source>
        <dbReference type="EMBL" id="CAD5225323.1"/>
    </source>
</evidence>
<dbReference type="PROSITE" id="PS50181">
    <property type="entry name" value="FBOX"/>
    <property type="match status" value="1"/>
</dbReference>
<dbReference type="Proteomes" id="UP000783686">
    <property type="component" value="Unassembled WGS sequence"/>
</dbReference>
<dbReference type="InterPro" id="IPR001810">
    <property type="entry name" value="F-box_dom"/>
</dbReference>
<dbReference type="CDD" id="cd09917">
    <property type="entry name" value="F-box_SF"/>
    <property type="match status" value="1"/>
</dbReference>
<reference evidence="2" key="1">
    <citation type="submission" date="2020-09" db="EMBL/GenBank/DDBJ databases">
        <authorList>
            <person name="Kikuchi T."/>
        </authorList>
    </citation>
    <scope>NUCLEOTIDE SEQUENCE</scope>
    <source>
        <strain evidence="2">SH1</strain>
    </source>
</reference>
<dbReference type="Proteomes" id="UP000614601">
    <property type="component" value="Unassembled WGS sequence"/>
</dbReference>
<dbReference type="OrthoDB" id="5832634at2759"/>
<name>A0A811LAE0_9BILA</name>
<organism evidence="2 3">
    <name type="scientific">Bursaphelenchus okinawaensis</name>
    <dbReference type="NCBI Taxonomy" id="465554"/>
    <lineage>
        <taxon>Eukaryota</taxon>
        <taxon>Metazoa</taxon>
        <taxon>Ecdysozoa</taxon>
        <taxon>Nematoda</taxon>
        <taxon>Chromadorea</taxon>
        <taxon>Rhabditida</taxon>
        <taxon>Tylenchina</taxon>
        <taxon>Tylenchomorpha</taxon>
        <taxon>Aphelenchoidea</taxon>
        <taxon>Aphelenchoididae</taxon>
        <taxon>Bursaphelenchus</taxon>
    </lineage>
</organism>
<dbReference type="InterPro" id="IPR036047">
    <property type="entry name" value="F-box-like_dom_sf"/>
</dbReference>
<dbReference type="EMBL" id="CAJFCW020000005">
    <property type="protein sequence ID" value="CAG9120714.1"/>
    <property type="molecule type" value="Genomic_DNA"/>
</dbReference>
<feature type="domain" description="F-box" evidence="1">
    <location>
        <begin position="36"/>
        <end position="85"/>
    </location>
</feature>
<accession>A0A811LAE0</accession>
<dbReference type="SMART" id="SM00256">
    <property type="entry name" value="FBOX"/>
    <property type="match status" value="1"/>
</dbReference>
<protein>
    <recommendedName>
        <fullName evidence="1">F-box domain-containing protein</fullName>
    </recommendedName>
</protein>
<dbReference type="SUPFAM" id="SSF81383">
    <property type="entry name" value="F-box domain"/>
    <property type="match status" value="1"/>
</dbReference>
<proteinExistence type="predicted"/>
<evidence type="ECO:0000313" key="3">
    <source>
        <dbReference type="Proteomes" id="UP000614601"/>
    </source>
</evidence>
<evidence type="ECO:0000259" key="1">
    <source>
        <dbReference type="PROSITE" id="PS50181"/>
    </source>
</evidence>
<comment type="caution">
    <text evidence="2">The sequence shown here is derived from an EMBL/GenBank/DDBJ whole genome shotgun (WGS) entry which is preliminary data.</text>
</comment>
<gene>
    <name evidence="2" type="ORF">BOKJ2_LOCUS11521</name>
</gene>
<keyword evidence="3" id="KW-1185">Reference proteome</keyword>
<dbReference type="EMBL" id="CAJFDH010000005">
    <property type="protein sequence ID" value="CAD5225323.1"/>
    <property type="molecule type" value="Genomic_DNA"/>
</dbReference>